<dbReference type="PANTHER" id="PTHR34814">
    <property type="entry name" value="NITROSOGUANIDINE RESISTANCE PROTEIN SNG1"/>
    <property type="match status" value="1"/>
</dbReference>
<sequence length="645" mass="73403">MNRSNSRDSSSLASSVDSEEIEARPVQLDESNVQPPLRRQSLVRRISSSATNYFADSHSSRHRSNLIASSRNFKARKLSSQENDPMNIYYDELDSDFLFGHDQIGKSFSRVPDEEEEAESLGSTDDQATQEEFPRIYEGFGERRESSFTEDEINRQQSRTSRRNTIASTIQSVTRKLGFWDKDFHQHRINIVITYLKNYAFLIVGLVVTLCIYWGTFYERTGRFHDLHFAVINADRQVGSLPGAIGEVVEYFFVNVTQVQSLGTFEIIDFDTINKAALDHNNSITEEVYHQIHIQKYWAAYYIKENSTLRMYEALKTASDLVSPSDSFMEVVYETGRNYNAVNNYVKSIVGRTKLAFDSFIPQTPYLKSLLGQLNSTEIENVLTNAPNLVTTNPSFVNVDRLPVNNPVVQAPFQIGLVYLMLFSFFQFVFLIQIHTLIAQRIKGFKYLLYRMAASHSSYVVLSLAYVVLNAAFGITFTTTFGYLGFLVVWAFAYLTMASSGALMEALALVIFMLKPQLIGFLIVFMVVINLAPTVSPIVLCPNFYRYGYAMPIYNSYELMHVPYFNAYKGHMGRNIGILIAWIVISTLTMVIIMARIGKKMKAAEERSAQEKADQEKDKATQDETSREVAQDEALGKNNEVNDHH</sequence>
<feature type="transmembrane region" description="Helical" evidence="2">
    <location>
        <begin position="492"/>
        <end position="514"/>
    </location>
</feature>
<dbReference type="STRING" id="984485.A0A1E4RT29"/>
<accession>A0A1E4RT29</accession>
<keyword evidence="5" id="KW-1185">Reference proteome</keyword>
<gene>
    <name evidence="4" type="ORF">HYPBUDRAFT_151623</name>
</gene>
<keyword evidence="2" id="KW-0472">Membrane</keyword>
<dbReference type="GeneID" id="30995140"/>
<feature type="transmembrane region" description="Helical" evidence="2">
    <location>
        <begin position="417"/>
        <end position="438"/>
    </location>
</feature>
<evidence type="ECO:0000256" key="1">
    <source>
        <dbReference type="SAM" id="MobiDB-lite"/>
    </source>
</evidence>
<keyword evidence="2" id="KW-0812">Transmembrane</keyword>
<dbReference type="RefSeq" id="XP_020079272.1">
    <property type="nucleotide sequence ID" value="XM_020220590.1"/>
</dbReference>
<feature type="transmembrane region" description="Helical" evidence="2">
    <location>
        <begin position="576"/>
        <end position="597"/>
    </location>
</feature>
<dbReference type="OrthoDB" id="2140105at2759"/>
<evidence type="ECO:0000259" key="3">
    <source>
        <dbReference type="Pfam" id="PF12051"/>
    </source>
</evidence>
<dbReference type="AlphaFoldDB" id="A0A1E4RT29"/>
<evidence type="ECO:0000313" key="5">
    <source>
        <dbReference type="Proteomes" id="UP000095085"/>
    </source>
</evidence>
<dbReference type="EMBL" id="KV454538">
    <property type="protein sequence ID" value="ODV70205.1"/>
    <property type="molecule type" value="Genomic_DNA"/>
</dbReference>
<feature type="domain" description="DUF3533" evidence="3">
    <location>
        <begin position="198"/>
        <end position="588"/>
    </location>
</feature>
<reference evidence="5" key="1">
    <citation type="submission" date="2016-05" db="EMBL/GenBank/DDBJ databases">
        <title>Comparative genomics of biotechnologically important yeasts.</title>
        <authorList>
            <consortium name="DOE Joint Genome Institute"/>
            <person name="Riley R."/>
            <person name="Haridas S."/>
            <person name="Wolfe K.H."/>
            <person name="Lopes M.R."/>
            <person name="Hittinger C.T."/>
            <person name="Goker M."/>
            <person name="Salamov A."/>
            <person name="Wisecaver J."/>
            <person name="Long T.M."/>
            <person name="Aerts A.L."/>
            <person name="Barry K."/>
            <person name="Choi C."/>
            <person name="Clum A."/>
            <person name="Coughlan A.Y."/>
            <person name="Deshpande S."/>
            <person name="Douglass A.P."/>
            <person name="Hanson S.J."/>
            <person name="Klenk H.-P."/>
            <person name="Labutti K."/>
            <person name="Lapidus A."/>
            <person name="Lindquist E."/>
            <person name="Lipzen A."/>
            <person name="Meier-Kolthoff J.P."/>
            <person name="Ohm R.A."/>
            <person name="Otillar R.P."/>
            <person name="Pangilinan J."/>
            <person name="Peng Y."/>
            <person name="Rokas A."/>
            <person name="Rosa C.A."/>
            <person name="Scheuner C."/>
            <person name="Sibirny A.A."/>
            <person name="Slot J.C."/>
            <person name="Stielow J.B."/>
            <person name="Sun H."/>
            <person name="Kurtzman C.P."/>
            <person name="Blackwell M."/>
            <person name="Grigoriev I.V."/>
            <person name="Jeffries T.W."/>
        </authorList>
    </citation>
    <scope>NUCLEOTIDE SEQUENCE [LARGE SCALE GENOMIC DNA]</scope>
    <source>
        <strain evidence="5">NRRL Y-1933</strain>
    </source>
</reference>
<dbReference type="Pfam" id="PF12051">
    <property type="entry name" value="DUF3533"/>
    <property type="match status" value="1"/>
</dbReference>
<name>A0A1E4RT29_9ASCO</name>
<feature type="region of interest" description="Disordered" evidence="1">
    <location>
        <begin position="1"/>
        <end position="39"/>
    </location>
</feature>
<feature type="compositionally biased region" description="Basic and acidic residues" evidence="1">
    <location>
        <begin position="605"/>
        <end position="630"/>
    </location>
</feature>
<dbReference type="InterPro" id="IPR053001">
    <property type="entry name" value="MNNG_permease-like"/>
</dbReference>
<dbReference type="InterPro" id="IPR022703">
    <property type="entry name" value="DUF3533"/>
</dbReference>
<feature type="transmembrane region" description="Helical" evidence="2">
    <location>
        <begin position="521"/>
        <end position="545"/>
    </location>
</feature>
<feature type="transmembrane region" description="Helical" evidence="2">
    <location>
        <begin position="459"/>
        <end position="486"/>
    </location>
</feature>
<protein>
    <recommendedName>
        <fullName evidence="3">DUF3533 domain-containing protein</fullName>
    </recommendedName>
</protein>
<evidence type="ECO:0000313" key="4">
    <source>
        <dbReference type="EMBL" id="ODV70205.1"/>
    </source>
</evidence>
<feature type="region of interest" description="Disordered" evidence="1">
    <location>
        <begin position="605"/>
        <end position="645"/>
    </location>
</feature>
<dbReference type="PANTHER" id="PTHR34814:SF1">
    <property type="entry name" value="NITROSOGUANIDINE RESISTANCE PROTEIN SNG1"/>
    <property type="match status" value="1"/>
</dbReference>
<feature type="region of interest" description="Disordered" evidence="1">
    <location>
        <begin position="110"/>
        <end position="129"/>
    </location>
</feature>
<proteinExistence type="predicted"/>
<dbReference type="GO" id="GO:0016020">
    <property type="term" value="C:membrane"/>
    <property type="evidence" value="ECO:0007669"/>
    <property type="project" value="TreeGrafter"/>
</dbReference>
<keyword evidence="2" id="KW-1133">Transmembrane helix</keyword>
<organism evidence="4 5">
    <name type="scientific">Hyphopichia burtonii NRRL Y-1933</name>
    <dbReference type="NCBI Taxonomy" id="984485"/>
    <lineage>
        <taxon>Eukaryota</taxon>
        <taxon>Fungi</taxon>
        <taxon>Dikarya</taxon>
        <taxon>Ascomycota</taxon>
        <taxon>Saccharomycotina</taxon>
        <taxon>Pichiomycetes</taxon>
        <taxon>Debaryomycetaceae</taxon>
        <taxon>Hyphopichia</taxon>
    </lineage>
</organism>
<feature type="compositionally biased region" description="Low complexity" evidence="1">
    <location>
        <begin position="1"/>
        <end position="16"/>
    </location>
</feature>
<evidence type="ECO:0000256" key="2">
    <source>
        <dbReference type="SAM" id="Phobius"/>
    </source>
</evidence>
<feature type="transmembrane region" description="Helical" evidence="2">
    <location>
        <begin position="198"/>
        <end position="217"/>
    </location>
</feature>
<dbReference type="Proteomes" id="UP000095085">
    <property type="component" value="Unassembled WGS sequence"/>
</dbReference>